<reference evidence="2 3" key="1">
    <citation type="submission" date="2018-07" db="EMBL/GenBank/DDBJ databases">
        <title>Genome sequence of Nitratireductor thuwali#1536.</title>
        <authorList>
            <person name="Michoud G."/>
            <person name="Merlino G."/>
            <person name="Sefrji F.O."/>
            <person name="Daffonchio D."/>
        </authorList>
    </citation>
    <scope>NUCLEOTIDE SEQUENCE [LARGE SCALE GENOMIC DNA]</scope>
    <source>
        <strain evidence="3">Nit1536</strain>
    </source>
</reference>
<dbReference type="Proteomes" id="UP001342418">
    <property type="component" value="Chromosome"/>
</dbReference>
<name>A0ABY5MNI1_9HYPH</name>
<keyword evidence="1" id="KW-0812">Transmembrane</keyword>
<dbReference type="RefSeq" id="WP_338531692.1">
    <property type="nucleotide sequence ID" value="NZ_CP030941.1"/>
</dbReference>
<keyword evidence="3" id="KW-1185">Reference proteome</keyword>
<sequence>MNEKYDAYAAAIIVTFGAMIIGGLMAAGIAFNVRDAFLFALGAATAAWLAGYAMFFDRARTFLVLTGLSVLSSLAAFILLVK</sequence>
<evidence type="ECO:0000256" key="1">
    <source>
        <dbReference type="SAM" id="Phobius"/>
    </source>
</evidence>
<organism evidence="2 3">
    <name type="scientific">Nitratireductor thuwali</name>
    <dbReference type="NCBI Taxonomy" id="2267699"/>
    <lineage>
        <taxon>Bacteria</taxon>
        <taxon>Pseudomonadati</taxon>
        <taxon>Pseudomonadota</taxon>
        <taxon>Alphaproteobacteria</taxon>
        <taxon>Hyphomicrobiales</taxon>
        <taxon>Phyllobacteriaceae</taxon>
        <taxon>Nitratireductor</taxon>
    </lineage>
</organism>
<feature type="transmembrane region" description="Helical" evidence="1">
    <location>
        <begin position="7"/>
        <end position="30"/>
    </location>
</feature>
<dbReference type="EMBL" id="CP030941">
    <property type="protein sequence ID" value="UUP19550.1"/>
    <property type="molecule type" value="Genomic_DNA"/>
</dbReference>
<evidence type="ECO:0000313" key="3">
    <source>
        <dbReference type="Proteomes" id="UP001342418"/>
    </source>
</evidence>
<keyword evidence="1" id="KW-1133">Transmembrane helix</keyword>
<keyword evidence="1" id="KW-0472">Membrane</keyword>
<accession>A0ABY5MNI1</accession>
<evidence type="ECO:0000313" key="2">
    <source>
        <dbReference type="EMBL" id="UUP19550.1"/>
    </source>
</evidence>
<proteinExistence type="predicted"/>
<feature type="transmembrane region" description="Helical" evidence="1">
    <location>
        <begin position="36"/>
        <end position="55"/>
    </location>
</feature>
<feature type="transmembrane region" description="Helical" evidence="1">
    <location>
        <begin position="62"/>
        <end position="81"/>
    </location>
</feature>
<gene>
    <name evidence="2" type="ORF">NTH_04055</name>
</gene>
<protein>
    <submittedName>
        <fullName evidence="2">Uncharacterized protein</fullName>
    </submittedName>
</protein>